<gene>
    <name evidence="1" type="ORF">P7K49_031758</name>
</gene>
<protein>
    <submittedName>
        <fullName evidence="1">Uncharacterized protein</fullName>
    </submittedName>
</protein>
<evidence type="ECO:0000313" key="2">
    <source>
        <dbReference type="Proteomes" id="UP001266305"/>
    </source>
</evidence>
<sequence length="264" mass="29857">MYTQLLAISRFFKQNPRELTFSESCGCTTKGDPVLSLISRELVLLGNLTHDAVFNNHCKALQGDGCLMMLAWLLTACQSWESSLHFKATELPFWPWTTTEVGIQLVCELSMHHWIFRRPPRPLQCPLPPHPLRLSQCRPPEDMLSTQSLHWRLPTAAPLELWLPLARLLGPQGPAVNADRPRSRAVPKEKVEKQPAKVLLEFCVTEAKHSRSHLTYKLREGQSLPCSHQACVEEPPSCHSQPWAWLLEDGYGPSLRGLGREAGF</sequence>
<dbReference type="EMBL" id="JASSZA010000017">
    <property type="protein sequence ID" value="KAK2090502.1"/>
    <property type="molecule type" value="Genomic_DNA"/>
</dbReference>
<dbReference type="PANTHER" id="PTHR48195">
    <property type="entry name" value="FRIEND VIRUS SUSCEPTIBILITY PROTEIN 1"/>
    <property type="match status" value="1"/>
</dbReference>
<accession>A0ABQ9U281</accession>
<dbReference type="InterPro" id="IPR053270">
    <property type="entry name" value="Fv1_restriction_factor"/>
</dbReference>
<proteinExistence type="predicted"/>
<organism evidence="1 2">
    <name type="scientific">Saguinus oedipus</name>
    <name type="common">Cotton-top tamarin</name>
    <name type="synonym">Oedipomidas oedipus</name>
    <dbReference type="NCBI Taxonomy" id="9490"/>
    <lineage>
        <taxon>Eukaryota</taxon>
        <taxon>Metazoa</taxon>
        <taxon>Chordata</taxon>
        <taxon>Craniata</taxon>
        <taxon>Vertebrata</taxon>
        <taxon>Euteleostomi</taxon>
        <taxon>Mammalia</taxon>
        <taxon>Eutheria</taxon>
        <taxon>Euarchontoglires</taxon>
        <taxon>Primates</taxon>
        <taxon>Haplorrhini</taxon>
        <taxon>Platyrrhini</taxon>
        <taxon>Cebidae</taxon>
        <taxon>Callitrichinae</taxon>
        <taxon>Saguinus</taxon>
    </lineage>
</organism>
<dbReference type="InterPro" id="IPR040906">
    <property type="entry name" value="DUF5535"/>
</dbReference>
<comment type="caution">
    <text evidence="1">The sequence shown here is derived from an EMBL/GenBank/DDBJ whole genome shotgun (WGS) entry which is preliminary data.</text>
</comment>
<dbReference type="Proteomes" id="UP001266305">
    <property type="component" value="Unassembled WGS sequence"/>
</dbReference>
<evidence type="ECO:0000313" key="1">
    <source>
        <dbReference type="EMBL" id="KAK2090502.1"/>
    </source>
</evidence>
<name>A0ABQ9U281_SAGOE</name>
<keyword evidence="2" id="KW-1185">Reference proteome</keyword>
<dbReference type="PANTHER" id="PTHR48195:SF1">
    <property type="entry name" value="RIKEN CDNA 2410002F23 GENE"/>
    <property type="match status" value="1"/>
</dbReference>
<reference evidence="1 2" key="1">
    <citation type="submission" date="2023-05" db="EMBL/GenBank/DDBJ databases">
        <title>B98-5 Cell Line De Novo Hybrid Assembly: An Optical Mapping Approach.</title>
        <authorList>
            <person name="Kananen K."/>
            <person name="Auerbach J.A."/>
            <person name="Kautto E."/>
            <person name="Blachly J.S."/>
        </authorList>
    </citation>
    <scope>NUCLEOTIDE SEQUENCE [LARGE SCALE GENOMIC DNA]</scope>
    <source>
        <strain evidence="1">B95-8</strain>
        <tissue evidence="1">Cell line</tissue>
    </source>
</reference>
<dbReference type="Pfam" id="PF17687">
    <property type="entry name" value="DUF5535"/>
    <property type="match status" value="1"/>
</dbReference>